<evidence type="ECO:0000313" key="1">
    <source>
        <dbReference type="EMBL" id="AAZ59771.1"/>
    </source>
</evidence>
<protein>
    <recommendedName>
        <fullName evidence="2">EF-hand domain-containing protein</fullName>
    </recommendedName>
</protein>
<sequence length="131" mass="13886">MGACAPRMSPTRSKPNLNALPACAGYPTENIMKKMIAVLALCIVSAGALAQSAEMPAAGGPRVERAVQQLQARFASANTTHDGKLTREQAAAGMPMVAKHFDEIDAQRNGSITLPQIEAFMTQEMMSRRGG</sequence>
<name>Q476B2_CUPPJ</name>
<dbReference type="HOGENOM" id="CLU_137947_1_0_4"/>
<accession>Q476B2</accession>
<reference evidence="1" key="1">
    <citation type="submission" date="2005-08" db="EMBL/GenBank/DDBJ databases">
        <title>Complete sequence of Chromosome1 of Ralstonia eutropha JMP134.</title>
        <authorList>
            <person name="Copeland A."/>
            <person name="Lucas S."/>
            <person name="Lapidus A."/>
            <person name="Barry K."/>
            <person name="Detter J.C."/>
            <person name="Glavina T."/>
            <person name="Hammon N."/>
            <person name="Israni S."/>
            <person name="Pitluck S."/>
            <person name="Goltsman E."/>
            <person name="Martinez M."/>
            <person name="Schmutz J."/>
            <person name="Larimer F."/>
            <person name="Land M."/>
            <person name="Lykidis A."/>
            <person name="Richardson P."/>
        </authorList>
    </citation>
    <scope>NUCLEOTIDE SEQUENCE</scope>
    <source>
        <strain evidence="1">JMP134</strain>
    </source>
</reference>
<dbReference type="EMBL" id="CP000090">
    <property type="protein sequence ID" value="AAZ59771.1"/>
    <property type="molecule type" value="Genomic_DNA"/>
</dbReference>
<dbReference type="Gene3D" id="1.10.238.10">
    <property type="entry name" value="EF-hand"/>
    <property type="match status" value="1"/>
</dbReference>
<proteinExistence type="predicted"/>
<dbReference type="STRING" id="264198.Reut_A0389"/>
<evidence type="ECO:0008006" key="2">
    <source>
        <dbReference type="Google" id="ProtNLM"/>
    </source>
</evidence>
<dbReference type="eggNOG" id="COG5126">
    <property type="taxonomic scope" value="Bacteria"/>
</dbReference>
<dbReference type="SUPFAM" id="SSF47473">
    <property type="entry name" value="EF-hand"/>
    <property type="match status" value="1"/>
</dbReference>
<dbReference type="KEGG" id="reu:Reut_A0389"/>
<gene>
    <name evidence="1" type="ordered locus">Reut_A0389</name>
</gene>
<dbReference type="InterPro" id="IPR011992">
    <property type="entry name" value="EF-hand-dom_pair"/>
</dbReference>
<dbReference type="AlphaFoldDB" id="Q476B2"/>
<organism evidence="1">
    <name type="scientific">Cupriavidus pinatubonensis (strain JMP 134 / LMG 1197)</name>
    <name type="common">Cupriavidus necator (strain JMP 134)</name>
    <dbReference type="NCBI Taxonomy" id="264198"/>
    <lineage>
        <taxon>Bacteria</taxon>
        <taxon>Pseudomonadati</taxon>
        <taxon>Pseudomonadota</taxon>
        <taxon>Betaproteobacteria</taxon>
        <taxon>Burkholderiales</taxon>
        <taxon>Burkholderiaceae</taxon>
        <taxon>Cupriavidus</taxon>
    </lineage>
</organism>